<feature type="region of interest" description="Disordered" evidence="1">
    <location>
        <begin position="452"/>
        <end position="477"/>
    </location>
</feature>
<sequence length="489" mass="51436">MFSALTSLFSTLTQPRIAPSSWDPSTPLPAGSFKDIKQLKARITERSSLVIEAKGAWSHGTVRFEVVGGSGAAGGGAAFGGGGGAGGGGQGEGGLPSYDDAIQQLTSVNRTAQQEKREGGQFAEGETELCVTVEARWNDEEVWEESNVELEKVGGEEWRLSVQTPTMSPSRLASQLSYHITFHFPSSLPSLHSLSTSASQWRHLGSPSLSSLHFHHLSLVTTNAPLNFPHLSAGETTLKTANATVEGSYVVDSLTLRTENGKISGTYAVAHVGRIRTSNRPIEGNFAAEDLEVQTSNGKIEGTFEGRERLKIETVNGRIGGRFRAGGQVGFKTCNAVIEGDIEVLGSGEGGERESTPDLLAEDVKKTGQSSSDGAEGAGPKIVGEAKTANAIIDLRFLDPPKGTEVQFEAKSANGRVKVAYPAPFEGSFHASTSNGSALITVPTSHTISYDGETKGKRVTGRVSSGGDEGSKGSFKVESSNAEVGIRIV</sequence>
<dbReference type="OrthoDB" id="5570013at2759"/>
<keyword evidence="3" id="KW-1185">Reference proteome</keyword>
<proteinExistence type="predicted"/>
<gene>
    <name evidence="2" type="ORF">BCR35DRAFT_304774</name>
</gene>
<protein>
    <recommendedName>
        <fullName evidence="4">Adhesin domain-containing protein</fullName>
    </recommendedName>
</protein>
<dbReference type="InParanoid" id="A0A1Y2F622"/>
<dbReference type="Proteomes" id="UP000193467">
    <property type="component" value="Unassembled WGS sequence"/>
</dbReference>
<name>A0A1Y2F622_9BASI</name>
<evidence type="ECO:0000256" key="1">
    <source>
        <dbReference type="SAM" id="MobiDB-lite"/>
    </source>
</evidence>
<accession>A0A1Y2F622</accession>
<reference evidence="2 3" key="1">
    <citation type="submission" date="2016-07" db="EMBL/GenBank/DDBJ databases">
        <title>Pervasive Adenine N6-methylation of Active Genes in Fungi.</title>
        <authorList>
            <consortium name="DOE Joint Genome Institute"/>
            <person name="Mondo S.J."/>
            <person name="Dannebaum R.O."/>
            <person name="Kuo R.C."/>
            <person name="Labutti K."/>
            <person name="Haridas S."/>
            <person name="Kuo A."/>
            <person name="Salamov A."/>
            <person name="Ahrendt S.R."/>
            <person name="Lipzen A."/>
            <person name="Sullivan W."/>
            <person name="Andreopoulos W.B."/>
            <person name="Clum A."/>
            <person name="Lindquist E."/>
            <person name="Daum C."/>
            <person name="Ramamoorthy G.K."/>
            <person name="Gryganskyi A."/>
            <person name="Culley D."/>
            <person name="Magnuson J.K."/>
            <person name="James T.Y."/>
            <person name="O'Malley M.A."/>
            <person name="Stajich J.E."/>
            <person name="Spatafora J.W."/>
            <person name="Visel A."/>
            <person name="Grigoriev I.V."/>
        </authorList>
    </citation>
    <scope>NUCLEOTIDE SEQUENCE [LARGE SCALE GENOMIC DNA]</scope>
    <source>
        <strain evidence="2 3">62-1032</strain>
    </source>
</reference>
<dbReference type="EMBL" id="MCGR01000027">
    <property type="protein sequence ID" value="ORY79348.1"/>
    <property type="molecule type" value="Genomic_DNA"/>
</dbReference>
<evidence type="ECO:0000313" key="3">
    <source>
        <dbReference type="Proteomes" id="UP000193467"/>
    </source>
</evidence>
<comment type="caution">
    <text evidence="2">The sequence shown here is derived from an EMBL/GenBank/DDBJ whole genome shotgun (WGS) entry which is preliminary data.</text>
</comment>
<dbReference type="AlphaFoldDB" id="A0A1Y2F622"/>
<organism evidence="2 3">
    <name type="scientific">Leucosporidium creatinivorum</name>
    <dbReference type="NCBI Taxonomy" id="106004"/>
    <lineage>
        <taxon>Eukaryota</taxon>
        <taxon>Fungi</taxon>
        <taxon>Dikarya</taxon>
        <taxon>Basidiomycota</taxon>
        <taxon>Pucciniomycotina</taxon>
        <taxon>Microbotryomycetes</taxon>
        <taxon>Leucosporidiales</taxon>
        <taxon>Leucosporidium</taxon>
    </lineage>
</organism>
<evidence type="ECO:0000313" key="2">
    <source>
        <dbReference type="EMBL" id="ORY79348.1"/>
    </source>
</evidence>
<evidence type="ECO:0008006" key="4">
    <source>
        <dbReference type="Google" id="ProtNLM"/>
    </source>
</evidence>